<dbReference type="STRING" id="31234.E3MAI3"/>
<reference evidence="2" key="1">
    <citation type="submission" date="2007-07" db="EMBL/GenBank/DDBJ databases">
        <title>PCAP assembly of the Caenorhabditis remanei genome.</title>
        <authorList>
            <consortium name="The Caenorhabditis remanei Sequencing Consortium"/>
            <person name="Wilson R.K."/>
        </authorList>
    </citation>
    <scope>NUCLEOTIDE SEQUENCE [LARGE SCALE GENOMIC DNA]</scope>
    <source>
        <strain evidence="2">PB4641</strain>
    </source>
</reference>
<dbReference type="OMA" id="CFYCATT"/>
<dbReference type="Proteomes" id="UP000008281">
    <property type="component" value="Unassembled WGS sequence"/>
</dbReference>
<dbReference type="AlphaFoldDB" id="E3MAI3"/>
<sequence length="356" mass="41002">MKAKYLYWVSFSHKVAQIGFVSSALFGSILITLNIFVARKVVGTYKHLMNIFTSLGIIFATMEVILYPNIHSYNAGFFYFSVERPFGLSKDAVTVFLAVYKCFYCATTAFISVQFIYRYWALFNEAMLRYFHGKYIAIWFGYCSFFGVLYAASAYHFLEVDDVAISYFRDELADNYDIYIDETSALAYVAYNPVSYDVRWFNTMFIICITCVMSAQYVIMIYCGWSMHLKMEARIENFSTALKRLHKQFFKTLILQVLLLGWCHQHITSLQIAAPTLFLFIPIGFLIYLPFFDLELSIPTGTIICAFSLYPAMDAIIVLSVVSEYRISAQSELLSNYSTFQFSHFQNSFGSGSKNC</sequence>
<evidence type="ECO:0000256" key="1">
    <source>
        <dbReference type="SAM" id="Phobius"/>
    </source>
</evidence>
<dbReference type="HOGENOM" id="CLU_036335_4_1_1"/>
<protein>
    <recommendedName>
        <fullName evidence="4">Seven TM Receptor</fullName>
    </recommendedName>
</protein>
<name>E3MAI3_CAERE</name>
<evidence type="ECO:0000313" key="2">
    <source>
        <dbReference type="EMBL" id="EFO96869.1"/>
    </source>
</evidence>
<evidence type="ECO:0000313" key="3">
    <source>
        <dbReference type="Proteomes" id="UP000008281"/>
    </source>
</evidence>
<keyword evidence="1" id="KW-0812">Transmembrane</keyword>
<keyword evidence="1" id="KW-0472">Membrane</keyword>
<feature type="transmembrane region" description="Helical" evidence="1">
    <location>
        <begin position="204"/>
        <end position="228"/>
    </location>
</feature>
<feature type="transmembrane region" description="Helical" evidence="1">
    <location>
        <begin position="48"/>
        <end position="70"/>
    </location>
</feature>
<dbReference type="EMBL" id="DS268431">
    <property type="protein sequence ID" value="EFO96869.1"/>
    <property type="molecule type" value="Genomic_DNA"/>
</dbReference>
<feature type="transmembrane region" description="Helical" evidence="1">
    <location>
        <begin position="303"/>
        <end position="322"/>
    </location>
</feature>
<proteinExistence type="predicted"/>
<feature type="transmembrane region" description="Helical" evidence="1">
    <location>
        <begin position="137"/>
        <end position="158"/>
    </location>
</feature>
<dbReference type="InterPro" id="IPR019428">
    <property type="entry name" value="7TM_GPCR_serpentine_rcpt_Str"/>
</dbReference>
<dbReference type="PANTHER" id="PTHR46000">
    <property type="entry name" value="SEVEN TM RECEPTOR-RELATED"/>
    <property type="match status" value="1"/>
</dbReference>
<evidence type="ECO:0008006" key="4">
    <source>
        <dbReference type="Google" id="ProtNLM"/>
    </source>
</evidence>
<feature type="transmembrane region" description="Helical" evidence="1">
    <location>
        <begin position="273"/>
        <end position="291"/>
    </location>
</feature>
<feature type="transmembrane region" description="Helical" evidence="1">
    <location>
        <begin position="92"/>
        <end position="117"/>
    </location>
</feature>
<feature type="transmembrane region" description="Helical" evidence="1">
    <location>
        <begin position="15"/>
        <end position="36"/>
    </location>
</feature>
<dbReference type="OrthoDB" id="5819992at2759"/>
<dbReference type="eggNOG" id="ENOG502TJIK">
    <property type="taxonomic scope" value="Eukaryota"/>
</dbReference>
<keyword evidence="1" id="KW-1133">Transmembrane helix</keyword>
<dbReference type="InParanoid" id="E3MAI3"/>
<accession>E3MAI3</accession>
<keyword evidence="3" id="KW-1185">Reference proteome</keyword>
<gene>
    <name evidence="2" type="ORF">CRE_17278</name>
</gene>
<dbReference type="Pfam" id="PF10326">
    <property type="entry name" value="7TM_GPCR_Str"/>
    <property type="match status" value="2"/>
</dbReference>
<organism evidence="3">
    <name type="scientific">Caenorhabditis remanei</name>
    <name type="common">Caenorhabditis vulgaris</name>
    <dbReference type="NCBI Taxonomy" id="31234"/>
    <lineage>
        <taxon>Eukaryota</taxon>
        <taxon>Metazoa</taxon>
        <taxon>Ecdysozoa</taxon>
        <taxon>Nematoda</taxon>
        <taxon>Chromadorea</taxon>
        <taxon>Rhabditida</taxon>
        <taxon>Rhabditina</taxon>
        <taxon>Rhabditomorpha</taxon>
        <taxon>Rhabditoidea</taxon>
        <taxon>Rhabditidae</taxon>
        <taxon>Peloderinae</taxon>
        <taxon>Caenorhabditis</taxon>
    </lineage>
</organism>